<dbReference type="PANTHER" id="PTHR30345:SF0">
    <property type="entry name" value="DNA DAMAGE-REPAIR_TOLERATION PROTEIN DRT102"/>
    <property type="match status" value="1"/>
</dbReference>
<feature type="compositionally biased region" description="Basic and acidic residues" evidence="2">
    <location>
        <begin position="70"/>
        <end position="80"/>
    </location>
</feature>
<proteinExistence type="predicted"/>
<dbReference type="PANTHER" id="PTHR30345">
    <property type="entry name" value="RIBOSE-5-PHOSPHATE ISOMERASE B"/>
    <property type="match status" value="1"/>
</dbReference>
<feature type="compositionally biased region" description="Basic residues" evidence="2">
    <location>
        <begin position="60"/>
        <end position="69"/>
    </location>
</feature>
<organism evidence="3 4">
    <name type="scientific">Sphingomonas quercus</name>
    <dbReference type="NCBI Taxonomy" id="2842451"/>
    <lineage>
        <taxon>Bacteria</taxon>
        <taxon>Pseudomonadati</taxon>
        <taxon>Pseudomonadota</taxon>
        <taxon>Alphaproteobacteria</taxon>
        <taxon>Sphingomonadales</taxon>
        <taxon>Sphingomonadaceae</taxon>
        <taxon>Sphingomonas</taxon>
    </lineage>
</organism>
<evidence type="ECO:0000313" key="4">
    <source>
        <dbReference type="Proteomes" id="UP000776276"/>
    </source>
</evidence>
<evidence type="ECO:0000256" key="2">
    <source>
        <dbReference type="SAM" id="MobiDB-lite"/>
    </source>
</evidence>
<reference evidence="3 4" key="1">
    <citation type="submission" date="2021-06" db="EMBL/GenBank/DDBJ databases">
        <title>Sphingomonas sp. XMGL2, whole genome shotgun sequencing project.</title>
        <authorList>
            <person name="Zhao G."/>
            <person name="Shen L."/>
        </authorList>
    </citation>
    <scope>NUCLEOTIDE SEQUENCE [LARGE SCALE GENOMIC DNA]</scope>
    <source>
        <strain evidence="3 4">XMGL2</strain>
    </source>
</reference>
<dbReference type="InterPro" id="IPR003500">
    <property type="entry name" value="RpiB_LacA_LacB"/>
</dbReference>
<dbReference type="EMBL" id="JAHKRT010000008">
    <property type="protein sequence ID" value="MBU3079073.1"/>
    <property type="molecule type" value="Genomic_DNA"/>
</dbReference>
<feature type="region of interest" description="Disordered" evidence="2">
    <location>
        <begin position="60"/>
        <end position="166"/>
    </location>
</feature>
<evidence type="ECO:0000313" key="3">
    <source>
        <dbReference type="EMBL" id="MBU3079073.1"/>
    </source>
</evidence>
<gene>
    <name evidence="3" type="primary">rpiB</name>
    <name evidence="3" type="ORF">KOF26_14525</name>
</gene>
<dbReference type="NCBIfam" id="NF004051">
    <property type="entry name" value="PRK05571.1"/>
    <property type="match status" value="1"/>
</dbReference>
<accession>A0ABS6BL86</accession>
<dbReference type="Proteomes" id="UP000776276">
    <property type="component" value="Unassembled WGS sequence"/>
</dbReference>
<dbReference type="InterPro" id="IPR004785">
    <property type="entry name" value="RpiB"/>
</dbReference>
<evidence type="ECO:0000256" key="1">
    <source>
        <dbReference type="ARBA" id="ARBA00023235"/>
    </source>
</evidence>
<name>A0ABS6BL86_9SPHN</name>
<feature type="compositionally biased region" description="Basic and acidic residues" evidence="2">
    <location>
        <begin position="115"/>
        <end position="139"/>
    </location>
</feature>
<protein>
    <submittedName>
        <fullName evidence="3">Ribose 5-phosphate isomerase B</fullName>
        <ecNumber evidence="3">5.3.1.6</ecNumber>
    </submittedName>
</protein>
<dbReference type="EC" id="5.3.1.6" evidence="3"/>
<keyword evidence="1 3" id="KW-0413">Isomerase</keyword>
<dbReference type="GO" id="GO:0004751">
    <property type="term" value="F:ribose-5-phosphate isomerase activity"/>
    <property type="evidence" value="ECO:0007669"/>
    <property type="project" value="UniProtKB-EC"/>
</dbReference>
<comment type="caution">
    <text evidence="3">The sequence shown here is derived from an EMBL/GenBank/DDBJ whole genome shotgun (WGS) entry which is preliminary data.</text>
</comment>
<dbReference type="Pfam" id="PF02502">
    <property type="entry name" value="LacAB_rpiB"/>
    <property type="match status" value="1"/>
</dbReference>
<sequence length="399" mass="43234">MGVPRRHEAPCFVVRPCRPADRGPGACLCRRFRPAFGGPARCDRLPADGGAIHELRLRAGGRGRHRRPPRLGEGRDEERLSGGVRAALPDHGGGQLHDAAHRLRVRRGAGGARPRRSERDRACGECQEPHGPGRADRGRGRLGPGHARTDGTGNHLPQIHGRARDLRRHRPARWRPVALPPDRRAVHLQRLHRSRQDALWLRLQAGAARQGWQAALSRPIRGGEARCWPKSPAGPREAPHRIAGVRVLAERIVIASDHAAVALKAALTNWLRDGGYDVEDLGPHDMNSVDYPDYGYRLARVIANGAADRGIAICGSGIGISIAVNREPACRCALVSEPLSARLAREHNNANVIALGARLTGEEMAKACISAFLGADFLGGRHAARVDQLSNPQLAKDPS</sequence>
<dbReference type="NCBIfam" id="TIGR00689">
    <property type="entry name" value="rpiB_lacA_lacB"/>
    <property type="match status" value="1"/>
</dbReference>
<keyword evidence="4" id="KW-1185">Reference proteome</keyword>
<dbReference type="NCBIfam" id="TIGR01120">
    <property type="entry name" value="rpiB"/>
    <property type="match status" value="1"/>
</dbReference>